<comment type="caution">
    <text evidence="1">The sequence shown here is derived from an EMBL/GenBank/DDBJ whole genome shotgun (WGS) entry which is preliminary data.</text>
</comment>
<accession>A0A0V0U928</accession>
<proteinExistence type="predicted"/>
<gene>
    <name evidence="1" type="ORF">T05_13306</name>
</gene>
<dbReference type="EMBL" id="JYDJ01000038">
    <property type="protein sequence ID" value="KRX47784.1"/>
    <property type="molecule type" value="Genomic_DNA"/>
</dbReference>
<evidence type="ECO:0000313" key="2">
    <source>
        <dbReference type="Proteomes" id="UP000055048"/>
    </source>
</evidence>
<name>A0A0V0U928_9BILA</name>
<evidence type="ECO:0000313" key="1">
    <source>
        <dbReference type="EMBL" id="KRX47784.1"/>
    </source>
</evidence>
<dbReference type="AlphaFoldDB" id="A0A0V0U928"/>
<protein>
    <submittedName>
        <fullName evidence="1">Uncharacterized protein</fullName>
    </submittedName>
</protein>
<reference evidence="1 2" key="1">
    <citation type="submission" date="2015-01" db="EMBL/GenBank/DDBJ databases">
        <title>Evolution of Trichinella species and genotypes.</title>
        <authorList>
            <person name="Korhonen P.K."/>
            <person name="Edoardo P."/>
            <person name="Giuseppe L.R."/>
            <person name="Gasser R.B."/>
        </authorList>
    </citation>
    <scope>NUCLEOTIDE SEQUENCE [LARGE SCALE GENOMIC DNA]</scope>
    <source>
        <strain evidence="1">ISS417</strain>
    </source>
</reference>
<organism evidence="1 2">
    <name type="scientific">Trichinella murrelli</name>
    <dbReference type="NCBI Taxonomy" id="144512"/>
    <lineage>
        <taxon>Eukaryota</taxon>
        <taxon>Metazoa</taxon>
        <taxon>Ecdysozoa</taxon>
        <taxon>Nematoda</taxon>
        <taxon>Enoplea</taxon>
        <taxon>Dorylaimia</taxon>
        <taxon>Trichinellida</taxon>
        <taxon>Trichinellidae</taxon>
        <taxon>Trichinella</taxon>
    </lineage>
</organism>
<dbReference type="Proteomes" id="UP000055048">
    <property type="component" value="Unassembled WGS sequence"/>
</dbReference>
<keyword evidence="2" id="KW-1185">Reference proteome</keyword>
<sequence>MMLKKKDNCQLKIFIRINFLLPSITSNSSSVCKNILFFEYLSTIGQMNEYRWSGCSVWADNSCLPLSLRSGSTDVR</sequence>